<feature type="coiled-coil region" evidence="1">
    <location>
        <begin position="233"/>
        <end position="260"/>
    </location>
</feature>
<reference evidence="4" key="1">
    <citation type="journal article" date="2019" name="Sci. Rep.">
        <title>Draft genome of Tanacetum cinerariifolium, the natural source of mosquito coil.</title>
        <authorList>
            <person name="Yamashiro T."/>
            <person name="Shiraishi A."/>
            <person name="Satake H."/>
            <person name="Nakayama K."/>
        </authorList>
    </citation>
    <scope>NUCLEOTIDE SEQUENCE</scope>
</reference>
<evidence type="ECO:0000259" key="3">
    <source>
        <dbReference type="Pfam" id="PF03732"/>
    </source>
</evidence>
<organism evidence="4">
    <name type="scientific">Tanacetum cinerariifolium</name>
    <name type="common">Dalmatian daisy</name>
    <name type="synonym">Chrysanthemum cinerariifolium</name>
    <dbReference type="NCBI Taxonomy" id="118510"/>
    <lineage>
        <taxon>Eukaryota</taxon>
        <taxon>Viridiplantae</taxon>
        <taxon>Streptophyta</taxon>
        <taxon>Embryophyta</taxon>
        <taxon>Tracheophyta</taxon>
        <taxon>Spermatophyta</taxon>
        <taxon>Magnoliopsida</taxon>
        <taxon>eudicotyledons</taxon>
        <taxon>Gunneridae</taxon>
        <taxon>Pentapetalae</taxon>
        <taxon>asterids</taxon>
        <taxon>campanulids</taxon>
        <taxon>Asterales</taxon>
        <taxon>Asteraceae</taxon>
        <taxon>Asteroideae</taxon>
        <taxon>Anthemideae</taxon>
        <taxon>Anthemidinae</taxon>
        <taxon>Tanacetum</taxon>
    </lineage>
</organism>
<comment type="caution">
    <text evidence="4">The sequence shown here is derived from an EMBL/GenBank/DDBJ whole genome shotgun (WGS) entry which is preliminary data.</text>
</comment>
<dbReference type="AlphaFoldDB" id="A0A699IIH0"/>
<dbReference type="GO" id="GO:0003964">
    <property type="term" value="F:RNA-directed DNA polymerase activity"/>
    <property type="evidence" value="ECO:0007669"/>
    <property type="project" value="UniProtKB-KW"/>
</dbReference>
<dbReference type="Pfam" id="PF03732">
    <property type="entry name" value="Retrotrans_gag"/>
    <property type="match status" value="1"/>
</dbReference>
<feature type="region of interest" description="Disordered" evidence="2">
    <location>
        <begin position="570"/>
        <end position="590"/>
    </location>
</feature>
<evidence type="ECO:0000256" key="2">
    <source>
        <dbReference type="SAM" id="MobiDB-lite"/>
    </source>
</evidence>
<sequence>MRTRSSSNLVGESSPNPTFLNLKRRKRRRSKKPFILEESLVDTMADQRTMAELLRAPTEGYAEAQAACRWLEKEPSCSILTWEDLVSKFINEFYPPSRTINLRNEISNFQQQFDESLHEAWDRYKDLIRACPHHGFTELHQLDTFYNALNPADQDSLNSAAGGNLLERRTQDVLTIIETNPSDVTAAMTAILKQFQATPPPAFLKAVEEICVTCGGAHLYYQFVPLSELEKIKKMNEINIKAMQTQINNVKNKLRNEMKTLIQASMSNQTNELKNMMASFFQINTSPTSGSGPLLSNTIANPKAVILKKLPEKLGDPGKFLIPCSFSELNCKALADLARIARYVFVSVGKFTFTADFFIVDYESDPRVPLILGRSFLQTARALIDVHGEEMILYDGDERLTLNMRHDTSSYSNQPQKESINMINIYDDSCEDYLEDLFATNQLSGNPTFSSHPDLTLSEVINLSGNPTSSSPDHLLKEFADELALITFLSRNDDLPFDIEYDLREIEYLLNHDPTKEMDSILKDLIDESNLVDPNDNLVDTIPEMFTDEHTLDYSSLPLYDDFNDDLDEFESNNDDVYNDPFDSKEDKIK</sequence>
<dbReference type="InterPro" id="IPR005162">
    <property type="entry name" value="Retrotrans_gag_dom"/>
</dbReference>
<gene>
    <name evidence="4" type="ORF">Tci_523035</name>
</gene>
<accession>A0A699IIH0</accession>
<evidence type="ECO:0000313" key="4">
    <source>
        <dbReference type="EMBL" id="GEZ51062.1"/>
    </source>
</evidence>
<dbReference type="PANTHER" id="PTHR33067:SF31">
    <property type="entry name" value="RNA-DIRECTED DNA POLYMERASE"/>
    <property type="match status" value="1"/>
</dbReference>
<dbReference type="EMBL" id="BKCJ010287778">
    <property type="protein sequence ID" value="GEZ51062.1"/>
    <property type="molecule type" value="Genomic_DNA"/>
</dbReference>
<dbReference type="Gene3D" id="2.40.70.10">
    <property type="entry name" value="Acid Proteases"/>
    <property type="match status" value="1"/>
</dbReference>
<name>A0A699IIH0_TANCI</name>
<proteinExistence type="predicted"/>
<feature type="domain" description="Retrotransposon gag" evidence="3">
    <location>
        <begin position="67"/>
        <end position="151"/>
    </location>
</feature>
<keyword evidence="4" id="KW-0548">Nucleotidyltransferase</keyword>
<protein>
    <submittedName>
        <fullName evidence="4">Reverse transcriptase domain-containing protein</fullName>
    </submittedName>
</protein>
<dbReference type="PANTHER" id="PTHR33067">
    <property type="entry name" value="RNA-DIRECTED DNA POLYMERASE-RELATED"/>
    <property type="match status" value="1"/>
</dbReference>
<keyword evidence="1" id="KW-0175">Coiled coil</keyword>
<evidence type="ECO:0000256" key="1">
    <source>
        <dbReference type="SAM" id="Coils"/>
    </source>
</evidence>
<dbReference type="InterPro" id="IPR021109">
    <property type="entry name" value="Peptidase_aspartic_dom_sf"/>
</dbReference>
<keyword evidence="4" id="KW-0808">Transferase</keyword>
<feature type="non-terminal residue" evidence="4">
    <location>
        <position position="590"/>
    </location>
</feature>
<keyword evidence="4" id="KW-0695">RNA-directed DNA polymerase</keyword>